<dbReference type="EMBL" id="LTDF01000075">
    <property type="protein sequence ID" value="KXT51317.1"/>
    <property type="molecule type" value="Genomic_DNA"/>
</dbReference>
<comment type="caution">
    <text evidence="4">The sequence shown here is derived from an EMBL/GenBank/DDBJ whole genome shotgun (WGS) entry which is preliminary data.</text>
</comment>
<dbReference type="Pfam" id="PF08522">
    <property type="entry name" value="BT_3987-like_N"/>
    <property type="match status" value="1"/>
</dbReference>
<keyword evidence="1" id="KW-0732">Signal</keyword>
<evidence type="ECO:0000313" key="4">
    <source>
        <dbReference type="EMBL" id="KXT51317.1"/>
    </source>
</evidence>
<evidence type="ECO:0000313" key="5">
    <source>
        <dbReference type="Proteomes" id="UP000070319"/>
    </source>
</evidence>
<accession>A0A139LIP3</accession>
<feature type="signal peptide" evidence="1">
    <location>
        <begin position="1"/>
        <end position="25"/>
    </location>
</feature>
<organism evidence="4">
    <name type="scientific">Bacteroides intestinalis</name>
    <dbReference type="NCBI Taxonomy" id="329854"/>
    <lineage>
        <taxon>Bacteria</taxon>
        <taxon>Pseudomonadati</taxon>
        <taxon>Bacteroidota</taxon>
        <taxon>Bacteroidia</taxon>
        <taxon>Bacteroidales</taxon>
        <taxon>Bacteroidaceae</taxon>
        <taxon>Bacteroides</taxon>
    </lineage>
</organism>
<proteinExistence type="predicted"/>
<dbReference type="InterPro" id="IPR013728">
    <property type="entry name" value="BT_3987-like_N"/>
</dbReference>
<dbReference type="AlphaFoldDB" id="A0A139LIP3"/>
<evidence type="ECO:0000256" key="1">
    <source>
        <dbReference type="SAM" id="SignalP"/>
    </source>
</evidence>
<dbReference type="Proteomes" id="UP000070319">
    <property type="component" value="Unassembled WGS sequence"/>
</dbReference>
<dbReference type="Gene3D" id="2.60.40.1740">
    <property type="entry name" value="hypothetical protein (bacova_03559)"/>
    <property type="match status" value="1"/>
</dbReference>
<evidence type="ECO:0008006" key="6">
    <source>
        <dbReference type="Google" id="ProtNLM"/>
    </source>
</evidence>
<dbReference type="InterPro" id="IPR025371">
    <property type="entry name" value="BT_3044-like_C"/>
</dbReference>
<feature type="chain" id="PRO_5007487311" description="DUF4361 domain-containing protein" evidence="1">
    <location>
        <begin position="26"/>
        <end position="316"/>
    </location>
</feature>
<protein>
    <recommendedName>
        <fullName evidence="6">DUF4361 domain-containing protein</fullName>
    </recommendedName>
</protein>
<feature type="domain" description="BT-3987-like N-terminal" evidence="2">
    <location>
        <begin position="42"/>
        <end position="158"/>
    </location>
</feature>
<sequence>MKTIKVDNMKKIAFFSITLLLACMAGCDNKIPMEENLWPETVYLVGAKDKIINRDLNIGYEKDTIYASVAISGSLPTKEDITVTVEEFPSGIESYNQKELGSDDIKYRTLTNGIYSFPQENVIVKKGEAYGTYPVHIDPSTLHIDSLYMMAFKLSGTSRFELAKEDTVVLIRLNLMNDYSGLYYMDGVIKPADNPKDSVIYKSPRTLQAVVDGNTVRMYHQKNEWSKGATDYRPDYCFNITVNPDNSVTLTSWDKFNLVSGGGKYYPEMEVYDLWYTFREDGMLKKTRGFVYKERKNDDEVRKINDWMEENRKYDY</sequence>
<reference evidence="4 5" key="1">
    <citation type="submission" date="2016-02" db="EMBL/GenBank/DDBJ databases">
        <authorList>
            <person name="Wen L."/>
            <person name="He K."/>
            <person name="Yang H."/>
        </authorList>
    </citation>
    <scope>NUCLEOTIDE SEQUENCE [LARGE SCALE GENOMIC DNA]</scope>
    <source>
        <strain evidence="4 5">KLE1704</strain>
    </source>
</reference>
<dbReference type="PATRIC" id="fig|329854.7.peg.2144"/>
<dbReference type="Pfam" id="PF14274">
    <property type="entry name" value="BT_3044-like_C"/>
    <property type="match status" value="1"/>
</dbReference>
<gene>
    <name evidence="4" type="ORF">HMPREF2531_02105</name>
</gene>
<name>A0A139LIP3_9BACE</name>
<dbReference type="PROSITE" id="PS51257">
    <property type="entry name" value="PROKAR_LIPOPROTEIN"/>
    <property type="match status" value="1"/>
</dbReference>
<feature type="domain" description="BT-3044-like C-terminal" evidence="3">
    <location>
        <begin position="167"/>
        <end position="286"/>
    </location>
</feature>
<evidence type="ECO:0000259" key="3">
    <source>
        <dbReference type="Pfam" id="PF14274"/>
    </source>
</evidence>
<evidence type="ECO:0000259" key="2">
    <source>
        <dbReference type="Pfam" id="PF08522"/>
    </source>
</evidence>